<reference evidence="1 2" key="1">
    <citation type="submission" date="2014-11" db="EMBL/GenBank/DDBJ databases">
        <authorList>
            <person name="Wibberg Daniel"/>
        </authorList>
    </citation>
    <scope>NUCLEOTIDE SEQUENCE [LARGE SCALE GENOMIC DNA]</scope>
    <source>
        <strain evidence="1">Rhizoctonia solani AG1-IB 7/3/14</strain>
    </source>
</reference>
<sequence>MAKMQRSRRLGSMYLGAKVFETLVRNPEEVGIRLCSPWVLQYKNHVTNPDRLANRYPSIQETEDKLGGLLELFFLTSIVIGTAAGYDCLRSALPHFLQLASDSPNLWVECNGSIYISLPAALSSDYIEIRRFAFYDSIYSPLLGLPTLVEYDLTRFPIVPSVDIPVEWVHGIPVEMVINIVEVHNWRAQAKNVDCATLETRTLTWRWCHKDLEDIESVEAVYRAAIQEAWRHTTLIYIYMGMCGSTSQDLRVQASVRQIIQLMRVVGDAPSDVHLAIPSVVAGIAARYEPHRAIISRKLKTFDGMRVWALRGREFADVLEYLWHGPAANGAAVGWDDYVRARCKVLPV</sequence>
<organism evidence="1 2">
    <name type="scientific">Thanatephorus cucumeris (strain AG1-IB / isolate 7/3/14)</name>
    <name type="common">Lettuce bottom rot fungus</name>
    <name type="synonym">Rhizoctonia solani</name>
    <dbReference type="NCBI Taxonomy" id="1108050"/>
    <lineage>
        <taxon>Eukaryota</taxon>
        <taxon>Fungi</taxon>
        <taxon>Dikarya</taxon>
        <taxon>Basidiomycota</taxon>
        <taxon>Agaricomycotina</taxon>
        <taxon>Agaricomycetes</taxon>
        <taxon>Cantharellales</taxon>
        <taxon>Ceratobasidiaceae</taxon>
        <taxon>Rhizoctonia</taxon>
        <taxon>Rhizoctonia solani AG-1</taxon>
    </lineage>
</organism>
<dbReference type="Pfam" id="PF11951">
    <property type="entry name" value="Fungal_trans_2"/>
    <property type="match status" value="1"/>
</dbReference>
<evidence type="ECO:0000313" key="2">
    <source>
        <dbReference type="Proteomes" id="UP000059188"/>
    </source>
</evidence>
<dbReference type="AlphaFoldDB" id="A0A0B7FB15"/>
<gene>
    <name evidence="1" type="ORF">RSOLAG1IB_06779</name>
</gene>
<protein>
    <recommendedName>
        <fullName evidence="3">Fungal zn(2)-Cys(6) binuclear cluster domain-containing protein</fullName>
    </recommendedName>
</protein>
<dbReference type="EMBL" id="LN679114">
    <property type="protein sequence ID" value="CEL54069.1"/>
    <property type="molecule type" value="Genomic_DNA"/>
</dbReference>
<proteinExistence type="predicted"/>
<keyword evidence="2" id="KW-1185">Reference proteome</keyword>
<name>A0A0B7FB15_THACB</name>
<dbReference type="Proteomes" id="UP000059188">
    <property type="component" value="Unassembled WGS sequence"/>
</dbReference>
<evidence type="ECO:0008006" key="3">
    <source>
        <dbReference type="Google" id="ProtNLM"/>
    </source>
</evidence>
<dbReference type="OrthoDB" id="25818at2759"/>
<accession>A0A0B7FB15</accession>
<dbReference type="InterPro" id="IPR021858">
    <property type="entry name" value="Fun_TF"/>
</dbReference>
<evidence type="ECO:0000313" key="1">
    <source>
        <dbReference type="EMBL" id="CEL54069.1"/>
    </source>
</evidence>
<dbReference type="STRING" id="1108050.A0A0B7FB15"/>